<name>D2Q2Z5_KRIFD</name>
<dbReference type="PANTHER" id="PTHR43460:SF1">
    <property type="entry name" value="METHYLTRANSFERASE TYPE 11 DOMAIN-CONTAINING PROTEIN"/>
    <property type="match status" value="1"/>
</dbReference>
<keyword evidence="2" id="KW-0808">Transferase</keyword>
<dbReference type="HOGENOM" id="CLU_091968_1_0_11"/>
<dbReference type="Proteomes" id="UP000007967">
    <property type="component" value="Chromosome"/>
</dbReference>
<dbReference type="KEGG" id="kfl:Kfla_3056"/>
<dbReference type="AlphaFoldDB" id="D2Q2Z5"/>
<proteinExistence type="predicted"/>
<evidence type="ECO:0000313" key="3">
    <source>
        <dbReference type="Proteomes" id="UP000007967"/>
    </source>
</evidence>
<reference evidence="3" key="1">
    <citation type="submission" date="2009-09" db="EMBL/GenBank/DDBJ databases">
        <title>The complete genome of Kribbella flavida DSM 17836.</title>
        <authorList>
            <consortium name="US DOE Joint Genome Institute (JGI-PGF)"/>
            <person name="Lucas S."/>
            <person name="Copeland A."/>
            <person name="Lapidus A."/>
            <person name="Glavina del Rio T."/>
            <person name="Dalin E."/>
            <person name="Tice H."/>
            <person name="Bruce D."/>
            <person name="Goodwin L."/>
            <person name="Pitluck S."/>
            <person name="Kyrpides N."/>
            <person name="Mavromatis K."/>
            <person name="Ivanova N."/>
            <person name="Saunders E."/>
            <person name="Brettin T."/>
            <person name="Detter J.C."/>
            <person name="Han C."/>
            <person name="Larimer F."/>
            <person name="Land M."/>
            <person name="Hauser L."/>
            <person name="Markowitz V."/>
            <person name="Cheng J.-F."/>
            <person name="Hugenholtz P."/>
            <person name="Woyke T."/>
            <person name="Wu D."/>
            <person name="Pukall R."/>
            <person name="Klenk H.-P."/>
            <person name="Eisen J.A."/>
        </authorList>
    </citation>
    <scope>NUCLEOTIDE SEQUENCE [LARGE SCALE GENOMIC DNA]</scope>
    <source>
        <strain evidence="3">DSM 17836 / JCM 10339 / NBRC 14399</strain>
    </source>
</reference>
<dbReference type="eggNOG" id="COG0500">
    <property type="taxonomic scope" value="Bacteria"/>
</dbReference>
<dbReference type="CDD" id="cd02440">
    <property type="entry name" value="AdoMet_MTases"/>
    <property type="match status" value="1"/>
</dbReference>
<keyword evidence="3" id="KW-1185">Reference proteome</keyword>
<keyword evidence="2" id="KW-0489">Methyltransferase</keyword>
<gene>
    <name evidence="2" type="ordered locus">Kfla_3056</name>
</gene>
<dbReference type="GO" id="GO:0008757">
    <property type="term" value="F:S-adenosylmethionine-dependent methyltransferase activity"/>
    <property type="evidence" value="ECO:0007669"/>
    <property type="project" value="InterPro"/>
</dbReference>
<dbReference type="RefSeq" id="WP_012920676.1">
    <property type="nucleotide sequence ID" value="NC_013729.1"/>
</dbReference>
<dbReference type="InterPro" id="IPR029063">
    <property type="entry name" value="SAM-dependent_MTases_sf"/>
</dbReference>
<dbReference type="EMBL" id="CP001736">
    <property type="protein sequence ID" value="ADB32120.1"/>
    <property type="molecule type" value="Genomic_DNA"/>
</dbReference>
<sequence>MDDTEELVRRWRAEETGPPGGWDFSALDGRVREPELPWDFDAVTRECLAQASAVLDMGTGGGERLLRFSELLPSDTTATEGWPPNLPIAREALAPYGIEVVAFGQPDDEPRPVPMPFAAGRFDLVVNRHESYHPDEVARVLAAGGVFLTQQVGGDEFGEVREAFGVPAAAAHVQYTRFRSALAAAGLDVLHGAESIDHYVFTDVAALVAYLQLVPWEVPDDFSVDRYADTLLALHARGPAAGEPLLVTRKRFWLMARKSG</sequence>
<organism evidence="2 3">
    <name type="scientific">Kribbella flavida (strain DSM 17836 / JCM 10339 / NBRC 14399)</name>
    <dbReference type="NCBI Taxonomy" id="479435"/>
    <lineage>
        <taxon>Bacteria</taxon>
        <taxon>Bacillati</taxon>
        <taxon>Actinomycetota</taxon>
        <taxon>Actinomycetes</taxon>
        <taxon>Propionibacteriales</taxon>
        <taxon>Kribbellaceae</taxon>
        <taxon>Kribbella</taxon>
    </lineage>
</organism>
<accession>D2Q2Z5</accession>
<protein>
    <submittedName>
        <fullName evidence="2">Methyltransferase type 11</fullName>
    </submittedName>
</protein>
<reference evidence="2 3" key="2">
    <citation type="journal article" date="2010" name="Stand. Genomic Sci.">
        <title>Complete genome sequence of Kribbella flavida type strain (IFO 14399).</title>
        <authorList>
            <person name="Pukall R."/>
            <person name="Lapidus A."/>
            <person name="Glavina Del Rio T."/>
            <person name="Copeland A."/>
            <person name="Tice H."/>
            <person name="Cheng J.-F."/>
            <person name="Lucas S."/>
            <person name="Chen F."/>
            <person name="Nolan M."/>
            <person name="LaButti K."/>
            <person name="Pati A."/>
            <person name="Ivanova N."/>
            <person name="Mavrommatis K."/>
            <person name="Mikhailova N."/>
            <person name="Pitluck S."/>
            <person name="Bruce D."/>
            <person name="Goodwin L."/>
            <person name="Land M."/>
            <person name="Hauser L."/>
            <person name="Chang Y.-J."/>
            <person name="Jeffries C.D."/>
            <person name="Chen A."/>
            <person name="Palaniappan K."/>
            <person name="Chain P."/>
            <person name="Rohde M."/>
            <person name="Goeker M."/>
            <person name="Bristow J."/>
            <person name="Eisen J.A."/>
            <person name="Markowitz V."/>
            <person name="Hugenholtz P."/>
            <person name="Kyrpides N.C."/>
            <person name="Klenk H.-P."/>
            <person name="Brettin T."/>
        </authorList>
    </citation>
    <scope>NUCLEOTIDE SEQUENCE [LARGE SCALE GENOMIC DNA]</scope>
    <source>
        <strain evidence="3">DSM 17836 / JCM 10339 / NBRC 14399</strain>
    </source>
</reference>
<dbReference type="PANTHER" id="PTHR43460">
    <property type="entry name" value="METHYLTRANSFERASE"/>
    <property type="match status" value="1"/>
</dbReference>
<evidence type="ECO:0000259" key="1">
    <source>
        <dbReference type="Pfam" id="PF08241"/>
    </source>
</evidence>
<dbReference type="GO" id="GO:0032259">
    <property type="term" value="P:methylation"/>
    <property type="evidence" value="ECO:0007669"/>
    <property type="project" value="UniProtKB-KW"/>
</dbReference>
<dbReference type="Gene3D" id="3.40.50.150">
    <property type="entry name" value="Vaccinia Virus protein VP39"/>
    <property type="match status" value="1"/>
</dbReference>
<dbReference type="InterPro" id="IPR013216">
    <property type="entry name" value="Methyltransf_11"/>
</dbReference>
<evidence type="ECO:0000313" key="2">
    <source>
        <dbReference type="EMBL" id="ADB32120.1"/>
    </source>
</evidence>
<dbReference type="STRING" id="479435.Kfla_3056"/>
<dbReference type="Pfam" id="PF08241">
    <property type="entry name" value="Methyltransf_11"/>
    <property type="match status" value="1"/>
</dbReference>
<dbReference type="InterPro" id="IPR052939">
    <property type="entry name" value="23S_rRNA_MeTrnsfrase_RlmA"/>
</dbReference>
<dbReference type="OrthoDB" id="9795864at2"/>
<dbReference type="SUPFAM" id="SSF53335">
    <property type="entry name" value="S-adenosyl-L-methionine-dependent methyltransferases"/>
    <property type="match status" value="1"/>
</dbReference>
<feature type="domain" description="Methyltransferase type 11" evidence="1">
    <location>
        <begin position="55"/>
        <end position="147"/>
    </location>
</feature>